<accession>M5PB18</accession>
<evidence type="ECO:0000313" key="3">
    <source>
        <dbReference type="Proteomes" id="UP000011907"/>
    </source>
</evidence>
<gene>
    <name evidence="2" type="ORF">BSONL12_20005</name>
</gene>
<name>M5PB18_9BACI</name>
<sequence length="57" mass="6095">MLINQIGKVPGLNIKGISKRLGHANVQTTLNIYTHANQESDLLVADAISKVIKLGAN</sequence>
<evidence type="ECO:0000313" key="2">
    <source>
        <dbReference type="EMBL" id="EME72590.1"/>
    </source>
</evidence>
<comment type="caution">
    <text evidence="2">The sequence shown here is derived from an EMBL/GenBank/DDBJ whole genome shotgun (WGS) entry which is preliminary data.</text>
</comment>
<dbReference type="EMBL" id="AOFM01000014">
    <property type="protein sequence ID" value="EME72590.1"/>
    <property type="molecule type" value="Genomic_DNA"/>
</dbReference>
<dbReference type="Proteomes" id="UP000011907">
    <property type="component" value="Unassembled WGS sequence"/>
</dbReference>
<proteinExistence type="predicted"/>
<organism evidence="2 3">
    <name type="scientific">Bacillus sonorensis L12</name>
    <dbReference type="NCBI Taxonomy" id="1274524"/>
    <lineage>
        <taxon>Bacteria</taxon>
        <taxon>Bacillati</taxon>
        <taxon>Bacillota</taxon>
        <taxon>Bacilli</taxon>
        <taxon>Bacillales</taxon>
        <taxon>Bacillaceae</taxon>
        <taxon>Bacillus</taxon>
    </lineage>
</organism>
<reference evidence="2 3" key="1">
    <citation type="journal article" date="2013" name="Genome Announc.">
        <title>Draft Whole-Genome Sequence of Bacillus sonorensis Strain L12, a Source of Nonribosomal Lipopeptides.</title>
        <authorList>
            <person name="Adimpong D.B."/>
            <person name="Sorensen K.I."/>
            <person name="Nielsen D.S."/>
            <person name="Thorsen L."/>
            <person name="Rasmussen T.B."/>
            <person name="Derkx P.M."/>
            <person name="Jespersen L."/>
        </authorList>
    </citation>
    <scope>NUCLEOTIDE SEQUENCE [LARGE SCALE GENOMIC DNA]</scope>
    <source>
        <strain evidence="2 3">L12</strain>
    </source>
</reference>
<evidence type="ECO:0000256" key="1">
    <source>
        <dbReference type="ARBA" id="ARBA00023172"/>
    </source>
</evidence>
<dbReference type="Gene3D" id="1.10.443.10">
    <property type="entry name" value="Intergrase catalytic core"/>
    <property type="match status" value="1"/>
</dbReference>
<dbReference type="STRING" id="1274524.BSONL12_20005"/>
<dbReference type="PATRIC" id="fig|1274524.3.peg.4327"/>
<dbReference type="InterPro" id="IPR013762">
    <property type="entry name" value="Integrase-like_cat_sf"/>
</dbReference>
<dbReference type="GO" id="GO:0006310">
    <property type="term" value="P:DNA recombination"/>
    <property type="evidence" value="ECO:0007669"/>
    <property type="project" value="UniProtKB-KW"/>
</dbReference>
<dbReference type="GO" id="GO:0003677">
    <property type="term" value="F:DNA binding"/>
    <property type="evidence" value="ECO:0007669"/>
    <property type="project" value="InterPro"/>
</dbReference>
<dbReference type="InterPro" id="IPR011010">
    <property type="entry name" value="DNA_brk_join_enz"/>
</dbReference>
<dbReference type="GO" id="GO:0015074">
    <property type="term" value="P:DNA integration"/>
    <property type="evidence" value="ECO:0007669"/>
    <property type="project" value="InterPro"/>
</dbReference>
<dbReference type="AlphaFoldDB" id="M5PB18"/>
<dbReference type="SUPFAM" id="SSF56349">
    <property type="entry name" value="DNA breaking-rejoining enzymes"/>
    <property type="match status" value="1"/>
</dbReference>
<protein>
    <submittedName>
        <fullName evidence="2">Site-specific recombinase, phage integrase family protein</fullName>
    </submittedName>
</protein>
<keyword evidence="1" id="KW-0233">DNA recombination</keyword>